<dbReference type="InterPro" id="IPR009091">
    <property type="entry name" value="RCC1/BLIP-II"/>
</dbReference>
<accession>A0A4P6EPG2</accession>
<gene>
    <name evidence="1" type="ORF">ET495_15180</name>
</gene>
<sequence length="536" mass="56061">MALAALVVAALVAEPSAAGFRDVTYAQAELPTVAAPGLVPVVDDRSAGSALFLDQFGALYVAGDQKSGDGAGGNPKSTSVPTKVTFPKGLRIIEAAGASNDYDSDSRTAWAALDSSGVVWTWGAVWNGPNLLGRGTIGAPESYTPGKVVAGPGGKAPHFIDLELGENQFYALDEKGTMWVWGYGSENLPTLSRDDASYPVPANLAAKPGKEIDKCGSNDIEAVTWHSIWGGYNAGAAVSTAGLIYTWGFDNSDGMTGSRNSQLCPYLNPGANEALFMAYQDTYKDASGSSYELDPDAATFSDRKQRVAAIADEMKTRTICGGPIAKALVDDNPGCPVRQIGYGARAPRMLLQNGDLYTWQVSADYTYGGPMLGREPVGEHADSERYSPGVALANVVSVVDGIGSVVALKDDGTVYGWGRNDYCQAIGVHAKNAEKSCGTIESDEVVALPTRVYGLPESVPVTSLAATQCAAWAIASDGSMYAWGGGTIVGDDYVKCVSGRSLGYKIYDQTKATGALPFGEPVTADATGTIKVRDKD</sequence>
<organism evidence="1 2">
    <name type="scientific">Xylanimonas allomyrinae</name>
    <dbReference type="NCBI Taxonomy" id="2509459"/>
    <lineage>
        <taxon>Bacteria</taxon>
        <taxon>Bacillati</taxon>
        <taxon>Actinomycetota</taxon>
        <taxon>Actinomycetes</taxon>
        <taxon>Micrococcales</taxon>
        <taxon>Promicromonosporaceae</taxon>
        <taxon>Xylanimonas</taxon>
    </lineage>
</organism>
<reference evidence="1 2" key="1">
    <citation type="submission" date="2019-01" db="EMBL/GenBank/DDBJ databases">
        <title>Genome sequencing of strain 2JSPR-7.</title>
        <authorList>
            <person name="Heo J."/>
            <person name="Kim S.-J."/>
            <person name="Kim J.-S."/>
            <person name="Hong S.-B."/>
            <person name="Kwon S.-W."/>
        </authorList>
    </citation>
    <scope>NUCLEOTIDE SEQUENCE [LARGE SCALE GENOMIC DNA]</scope>
    <source>
        <strain evidence="1 2">2JSPR-7</strain>
    </source>
</reference>
<protein>
    <recommendedName>
        <fullName evidence="3">Chromosome condensation regulator RCC1</fullName>
    </recommendedName>
</protein>
<evidence type="ECO:0000313" key="2">
    <source>
        <dbReference type="Proteomes" id="UP000291758"/>
    </source>
</evidence>
<dbReference type="AlphaFoldDB" id="A0A4P6EPG2"/>
<dbReference type="InterPro" id="IPR051553">
    <property type="entry name" value="Ran_GTPase-activating"/>
</dbReference>
<evidence type="ECO:0000313" key="1">
    <source>
        <dbReference type="EMBL" id="QAY64325.1"/>
    </source>
</evidence>
<dbReference type="Gene3D" id="2.130.10.30">
    <property type="entry name" value="Regulator of chromosome condensation 1/beta-lactamase-inhibitor protein II"/>
    <property type="match status" value="2"/>
</dbReference>
<evidence type="ECO:0008006" key="3">
    <source>
        <dbReference type="Google" id="ProtNLM"/>
    </source>
</evidence>
<dbReference type="InterPro" id="IPR000408">
    <property type="entry name" value="Reg_chr_condens"/>
</dbReference>
<dbReference type="EMBL" id="CP035495">
    <property type="protein sequence ID" value="QAY64325.1"/>
    <property type="molecule type" value="Genomic_DNA"/>
</dbReference>
<dbReference type="Proteomes" id="UP000291758">
    <property type="component" value="Chromosome"/>
</dbReference>
<dbReference type="PANTHER" id="PTHR45982:SF1">
    <property type="entry name" value="REGULATOR OF CHROMOSOME CONDENSATION"/>
    <property type="match status" value="1"/>
</dbReference>
<proteinExistence type="predicted"/>
<dbReference type="SUPFAM" id="SSF50985">
    <property type="entry name" value="RCC1/BLIP-II"/>
    <property type="match status" value="2"/>
</dbReference>
<keyword evidence="2" id="KW-1185">Reference proteome</keyword>
<dbReference type="KEGG" id="xyl:ET495_15180"/>
<dbReference type="PROSITE" id="PS50012">
    <property type="entry name" value="RCC1_3"/>
    <property type="match status" value="2"/>
</dbReference>
<dbReference type="PANTHER" id="PTHR45982">
    <property type="entry name" value="REGULATOR OF CHROMOSOME CONDENSATION"/>
    <property type="match status" value="1"/>
</dbReference>
<dbReference type="RefSeq" id="WP_129205477.1">
    <property type="nucleotide sequence ID" value="NZ_CP035495.1"/>
</dbReference>
<dbReference type="OrthoDB" id="904022at2"/>
<name>A0A4P6EPG2_9MICO</name>